<feature type="transmembrane region" description="Helical" evidence="7">
    <location>
        <begin position="360"/>
        <end position="381"/>
    </location>
</feature>
<keyword evidence="6 7" id="KW-0472">Membrane</keyword>
<keyword evidence="5 7" id="KW-1133">Transmembrane helix</keyword>
<feature type="transmembrane region" description="Helical" evidence="7">
    <location>
        <begin position="227"/>
        <end position="243"/>
    </location>
</feature>
<dbReference type="InterPro" id="IPR003706">
    <property type="entry name" value="CstA_N"/>
</dbReference>
<feature type="transmembrane region" description="Helical" evidence="7">
    <location>
        <begin position="312"/>
        <end position="332"/>
    </location>
</feature>
<feature type="transmembrane region" description="Helical" evidence="7">
    <location>
        <begin position="157"/>
        <end position="179"/>
    </location>
</feature>
<organism evidence="9 10">
    <name type="scientific">Alkalicoccobacillus murimartini</name>
    <dbReference type="NCBI Taxonomy" id="171685"/>
    <lineage>
        <taxon>Bacteria</taxon>
        <taxon>Bacillati</taxon>
        <taxon>Bacillota</taxon>
        <taxon>Bacilli</taxon>
        <taxon>Bacillales</taxon>
        <taxon>Bacillaceae</taxon>
        <taxon>Alkalicoccobacillus</taxon>
    </lineage>
</organism>
<feature type="transmembrane region" description="Helical" evidence="7">
    <location>
        <begin position="55"/>
        <end position="75"/>
    </location>
</feature>
<dbReference type="PANTHER" id="PTHR30252">
    <property type="entry name" value="INNER MEMBRANE PEPTIDE TRANSPORTER"/>
    <property type="match status" value="1"/>
</dbReference>
<name>A0ABT9YJN9_9BACI</name>
<dbReference type="Pfam" id="PF02554">
    <property type="entry name" value="CstA"/>
    <property type="match status" value="1"/>
</dbReference>
<evidence type="ECO:0000256" key="5">
    <source>
        <dbReference type="ARBA" id="ARBA00022989"/>
    </source>
</evidence>
<feature type="transmembrane region" description="Helical" evidence="7">
    <location>
        <begin position="264"/>
        <end position="287"/>
    </location>
</feature>
<feature type="transmembrane region" description="Helical" evidence="7">
    <location>
        <begin position="436"/>
        <end position="459"/>
    </location>
</feature>
<evidence type="ECO:0000256" key="6">
    <source>
        <dbReference type="ARBA" id="ARBA00023136"/>
    </source>
</evidence>
<dbReference type="RefSeq" id="WP_306982371.1">
    <property type="nucleotide sequence ID" value="NZ_JAUSUA010000002.1"/>
</dbReference>
<evidence type="ECO:0000313" key="9">
    <source>
        <dbReference type="EMBL" id="MDQ0207239.1"/>
    </source>
</evidence>
<gene>
    <name evidence="9" type="ORF">J2S05_002038</name>
</gene>
<keyword evidence="4 7" id="KW-0812">Transmembrane</keyword>
<comment type="subcellular location">
    <subcellularLocation>
        <location evidence="1">Cell membrane</location>
        <topology evidence="1">Multi-pass membrane protein</topology>
    </subcellularLocation>
</comment>
<dbReference type="PANTHER" id="PTHR30252:SF4">
    <property type="entry name" value="CARBON STARVATION"/>
    <property type="match status" value="1"/>
</dbReference>
<keyword evidence="3" id="KW-1003">Cell membrane</keyword>
<feature type="transmembrane region" description="Helical" evidence="7">
    <location>
        <begin position="387"/>
        <end position="406"/>
    </location>
</feature>
<dbReference type="EMBL" id="JAUSUA010000002">
    <property type="protein sequence ID" value="MDQ0207239.1"/>
    <property type="molecule type" value="Genomic_DNA"/>
</dbReference>
<dbReference type="Proteomes" id="UP001225034">
    <property type="component" value="Unassembled WGS sequence"/>
</dbReference>
<feature type="domain" description="CstA N-terminal" evidence="8">
    <location>
        <begin position="5"/>
        <end position="167"/>
    </location>
</feature>
<reference evidence="9 10" key="1">
    <citation type="submission" date="2023-07" db="EMBL/GenBank/DDBJ databases">
        <title>Genomic Encyclopedia of Type Strains, Phase IV (KMG-IV): sequencing the most valuable type-strain genomes for metagenomic binning, comparative biology and taxonomic classification.</title>
        <authorList>
            <person name="Goeker M."/>
        </authorList>
    </citation>
    <scope>NUCLEOTIDE SEQUENCE [LARGE SCALE GENOMIC DNA]</scope>
    <source>
        <strain evidence="9 10">DSM 19154</strain>
    </source>
</reference>
<evidence type="ECO:0000256" key="1">
    <source>
        <dbReference type="ARBA" id="ARBA00004651"/>
    </source>
</evidence>
<dbReference type="InterPro" id="IPR051605">
    <property type="entry name" value="CstA"/>
</dbReference>
<proteinExistence type="inferred from homology"/>
<comment type="caution">
    <text evidence="9">The sequence shown here is derived from an EMBL/GenBank/DDBJ whole genome shotgun (WGS) entry which is preliminary data.</text>
</comment>
<feature type="transmembrane region" description="Helical" evidence="7">
    <location>
        <begin position="81"/>
        <end position="104"/>
    </location>
</feature>
<evidence type="ECO:0000259" key="8">
    <source>
        <dbReference type="Pfam" id="PF02554"/>
    </source>
</evidence>
<accession>A0ABT9YJN9</accession>
<feature type="transmembrane region" description="Helical" evidence="7">
    <location>
        <begin position="125"/>
        <end position="145"/>
    </location>
</feature>
<evidence type="ECO:0000256" key="3">
    <source>
        <dbReference type="ARBA" id="ARBA00022475"/>
    </source>
</evidence>
<feature type="transmembrane region" description="Helical" evidence="7">
    <location>
        <begin position="411"/>
        <end position="430"/>
    </location>
</feature>
<protein>
    <submittedName>
        <fullName evidence="9">Carbon starvation protein CstA</fullName>
    </submittedName>
</protein>
<evidence type="ECO:0000256" key="7">
    <source>
        <dbReference type="SAM" id="Phobius"/>
    </source>
</evidence>
<comment type="similarity">
    <text evidence="2">Belongs to the peptide transporter carbon starvation (CstA) (TC 2.A.114) family.</text>
</comment>
<sequence>MFTFLGGIVLLIVGYFTYGKVVERIFVPNAERTTPAYTKGDGVDYLPMSTKKNSLIQLISIAGIGPIFGPIMGALYGPVAFLWIVFGCIFAGAVHDYLTGMISIRHGGAHLPALAGKFLGKVMKHVVNAFSILLLLLVGTVFVTSPADLLVDLVNGTVPAIVFIVIIFIYFILATILPIDKIIGNIYPYFGALLLISALGIGIGLIANQAAIPELSLTNFHPDNIPIFPLLFLTISCGALSGFHATQSPIISRTTQNENQGRKIFYGMMIAEGIIAMIWAAAAMSLFDGPVSLNELINTIGTAGIVAEASTLMLGSVFGTLAILGVIILPITSGDTAFRSARMIIADYFNISQKKISSRLWIALPLFVVSVFLTTVDFTLLWRYFSWANQSTAVIALWVGSMYLFIAKRNYWIAVIPGIFMTMACATYILNAPIGLGLSMSTSYLIGAIITILITALFFKAANKARGQNIPLEEDVSDWKNPA</sequence>
<evidence type="ECO:0000256" key="4">
    <source>
        <dbReference type="ARBA" id="ARBA00022692"/>
    </source>
</evidence>
<feature type="transmembrane region" description="Helical" evidence="7">
    <location>
        <begin position="186"/>
        <end position="207"/>
    </location>
</feature>
<evidence type="ECO:0000256" key="2">
    <source>
        <dbReference type="ARBA" id="ARBA00007755"/>
    </source>
</evidence>
<keyword evidence="10" id="KW-1185">Reference proteome</keyword>
<evidence type="ECO:0000313" key="10">
    <source>
        <dbReference type="Proteomes" id="UP001225034"/>
    </source>
</evidence>